<feature type="region of interest" description="Disordered" evidence="1">
    <location>
        <begin position="116"/>
        <end position="139"/>
    </location>
</feature>
<name>A0A6G0SV50_APHGL</name>
<evidence type="ECO:0000256" key="1">
    <source>
        <dbReference type="SAM" id="MobiDB-lite"/>
    </source>
</evidence>
<sequence length="491" mass="57211">MVFKEIVLFWEKARIPVRDEHHCILKLEKLHQNLRELQKSAKRVSEKNTKNVNEFKEKLNDLFDVSHSNALNMMKIEEDKKNLAKKENRVFVNLHKIEQRRKRSKIEIEQFNFNTDGSSTEDEVDIEEEDITPSSPSPSCCKKQRGSKEFITLKLLAALDKCKLSDRDAVHIIISTADALEKESLILHWDGKLLPDITHGKLKVDRLPVIVSFEGITQLLGVPKLKSGTVETNKSQIRDFCLQNLKKQQCRDDYKELLELTVIFLGENPPNGIFFHYPGAFHHARRMSKAIYSFKIYMFRKQFKLNIREENALRDIYKAISNTATHKFCGHLWYLAPESIAMSFFDFRVPTEIKIKMIEALKSTQNNDNTINKIVLSKEDIKTFIKKELHEFVSPEPVNFFSRFKISTDLIDFHPDSWKYREDYEKGINILIELSVVNDVAERGVKLIQEYNTEPLPGEGNISKEALQKIKDDFINSLRLDRNGRLDIENK</sequence>
<dbReference type="OrthoDB" id="8023920at2759"/>
<gene>
    <name evidence="2" type="ORF">AGLY_018045</name>
</gene>
<feature type="non-terminal residue" evidence="2">
    <location>
        <position position="491"/>
    </location>
</feature>
<dbReference type="EMBL" id="VYZN01002678">
    <property type="protein sequence ID" value="KAE9521581.1"/>
    <property type="molecule type" value="Genomic_DNA"/>
</dbReference>
<protein>
    <submittedName>
        <fullName evidence="2">Uncharacterized protein</fullName>
    </submittedName>
</protein>
<keyword evidence="3" id="KW-1185">Reference proteome</keyword>
<evidence type="ECO:0000313" key="2">
    <source>
        <dbReference type="EMBL" id="KAE9521581.1"/>
    </source>
</evidence>
<accession>A0A6G0SV50</accession>
<comment type="caution">
    <text evidence="2">The sequence shown here is derived from an EMBL/GenBank/DDBJ whole genome shotgun (WGS) entry which is preliminary data.</text>
</comment>
<reference evidence="2 3" key="1">
    <citation type="submission" date="2019-08" db="EMBL/GenBank/DDBJ databases">
        <title>The genome of the soybean aphid Biotype 1, its phylome, world population structure and adaptation to the North American continent.</title>
        <authorList>
            <person name="Giordano R."/>
            <person name="Donthu R.K."/>
            <person name="Hernandez A.G."/>
            <person name="Wright C.L."/>
            <person name="Zimin A.V."/>
        </authorList>
    </citation>
    <scope>NUCLEOTIDE SEQUENCE [LARGE SCALE GENOMIC DNA]</scope>
    <source>
        <tissue evidence="2">Whole aphids</tissue>
    </source>
</reference>
<dbReference type="AlphaFoldDB" id="A0A6G0SV50"/>
<organism evidence="2 3">
    <name type="scientific">Aphis glycines</name>
    <name type="common">Soybean aphid</name>
    <dbReference type="NCBI Taxonomy" id="307491"/>
    <lineage>
        <taxon>Eukaryota</taxon>
        <taxon>Metazoa</taxon>
        <taxon>Ecdysozoa</taxon>
        <taxon>Arthropoda</taxon>
        <taxon>Hexapoda</taxon>
        <taxon>Insecta</taxon>
        <taxon>Pterygota</taxon>
        <taxon>Neoptera</taxon>
        <taxon>Paraneoptera</taxon>
        <taxon>Hemiptera</taxon>
        <taxon>Sternorrhyncha</taxon>
        <taxon>Aphidomorpha</taxon>
        <taxon>Aphidoidea</taxon>
        <taxon>Aphididae</taxon>
        <taxon>Aphidini</taxon>
        <taxon>Aphis</taxon>
        <taxon>Aphis</taxon>
    </lineage>
</organism>
<feature type="compositionally biased region" description="Acidic residues" evidence="1">
    <location>
        <begin position="119"/>
        <end position="131"/>
    </location>
</feature>
<dbReference type="Proteomes" id="UP000475862">
    <property type="component" value="Unassembled WGS sequence"/>
</dbReference>
<evidence type="ECO:0000313" key="3">
    <source>
        <dbReference type="Proteomes" id="UP000475862"/>
    </source>
</evidence>
<proteinExistence type="predicted"/>